<organism evidence="9 10">
    <name type="scientific">Mucilaginibacter humi</name>
    <dbReference type="NCBI Taxonomy" id="2732510"/>
    <lineage>
        <taxon>Bacteria</taxon>
        <taxon>Pseudomonadati</taxon>
        <taxon>Bacteroidota</taxon>
        <taxon>Sphingobacteriia</taxon>
        <taxon>Sphingobacteriales</taxon>
        <taxon>Sphingobacteriaceae</taxon>
        <taxon>Mucilaginibacter</taxon>
    </lineage>
</organism>
<dbReference type="InterPro" id="IPR016047">
    <property type="entry name" value="M23ase_b-sheet_dom"/>
</dbReference>
<comment type="similarity">
    <text evidence="2">Belongs to the urea transporter family.</text>
</comment>
<dbReference type="EMBL" id="JABFCR010000033">
    <property type="protein sequence ID" value="NNU34138.1"/>
    <property type="molecule type" value="Genomic_DNA"/>
</dbReference>
<feature type="transmembrane region" description="Helical" evidence="7">
    <location>
        <begin position="164"/>
        <end position="182"/>
    </location>
</feature>
<evidence type="ECO:0000256" key="3">
    <source>
        <dbReference type="ARBA" id="ARBA00022475"/>
    </source>
</evidence>
<accession>A0ABX1W1S7</accession>
<reference evidence="9 10" key="1">
    <citation type="submission" date="2020-05" db="EMBL/GenBank/DDBJ databases">
        <authorList>
            <person name="Khan S.A."/>
            <person name="Jeon C.O."/>
            <person name="Chun B.H."/>
        </authorList>
    </citation>
    <scope>NUCLEOTIDE SEQUENCE [LARGE SCALE GENOMIC DNA]</scope>
    <source>
        <strain evidence="9 10">S1162</strain>
    </source>
</reference>
<gene>
    <name evidence="9" type="ORF">HK413_08235</name>
</gene>
<feature type="transmembrane region" description="Helical" evidence="7">
    <location>
        <begin position="84"/>
        <end position="104"/>
    </location>
</feature>
<comment type="subcellular location">
    <subcellularLocation>
        <location evidence="1">Cell membrane</location>
        <topology evidence="1">Multi-pass membrane protein</topology>
    </subcellularLocation>
</comment>
<evidence type="ECO:0000313" key="9">
    <source>
        <dbReference type="EMBL" id="NNU34138.1"/>
    </source>
</evidence>
<evidence type="ECO:0000313" key="10">
    <source>
        <dbReference type="Proteomes" id="UP000566071"/>
    </source>
</evidence>
<dbReference type="Gene3D" id="1.10.3430.10">
    <property type="entry name" value="Ammonium transporter AmtB like domains"/>
    <property type="match status" value="1"/>
</dbReference>
<evidence type="ECO:0000256" key="1">
    <source>
        <dbReference type="ARBA" id="ARBA00004651"/>
    </source>
</evidence>
<keyword evidence="3" id="KW-1003">Cell membrane</keyword>
<dbReference type="InterPro" id="IPR050570">
    <property type="entry name" value="Cell_wall_metabolism_enzyme"/>
</dbReference>
<feature type="transmembrane region" description="Helical" evidence="7">
    <location>
        <begin position="137"/>
        <end position="158"/>
    </location>
</feature>
<dbReference type="InterPro" id="IPR004937">
    <property type="entry name" value="Urea_transporter"/>
</dbReference>
<comment type="caution">
    <text evidence="9">The sequence shown here is derived from an EMBL/GenBank/DDBJ whole genome shotgun (WGS) entry which is preliminary data.</text>
</comment>
<feature type="domain" description="M23ase beta-sheet core" evidence="8">
    <location>
        <begin position="274"/>
        <end position="365"/>
    </location>
</feature>
<dbReference type="InterPro" id="IPR011055">
    <property type="entry name" value="Dup_hybrid_motif"/>
</dbReference>
<name>A0ABX1W1S7_9SPHI</name>
<proteinExistence type="inferred from homology"/>
<evidence type="ECO:0000256" key="7">
    <source>
        <dbReference type="SAM" id="Phobius"/>
    </source>
</evidence>
<keyword evidence="6 7" id="KW-0472">Membrane</keyword>
<protein>
    <submittedName>
        <fullName evidence="9">Peptidoglycan DD-metalloendopeptidase family protein</fullName>
    </submittedName>
</protein>
<sequence length="415" mass="46808">MVVAISSKQYLPYGFRATQQRCFKRNKQYGPGQQLCATGDIKLYSLTALFSVVFRALSAVLFQNSVLAGIIISIGLLIHSRINFSLLVLAFMSACLLNNLTSTYADGISYYHLGSNMIMAAGAIGSFFLIPSVRSYLWALVSIPISFLLINGLSRLFGVYDLPIFSLPFCIVTLLFLCFFRLRISAGKLQLTILQHYSPERNLYQYLNGKERPGDLNYFNLNLPFMGVWTVSQGYDGSITHKADWGKALDFVIEDEEHQTYKYPGTRLEHFYCYNKPVLACGDGVVEEVVNHVEDNALGEVNTIENWGNSVVIKHLTGLYSKVSHLKKNSIKVKPGDFVKQGDMLGMCGNSGRSPEPHLHFQCKQRLLSAQKHWRTRLLIMSIRKISITSCAALKPRRGNATKYRNHQHYYKASL</sequence>
<dbReference type="InterPro" id="IPR029020">
    <property type="entry name" value="Ammonium/urea_transptr"/>
</dbReference>
<feature type="transmembrane region" description="Helical" evidence="7">
    <location>
        <begin position="110"/>
        <end position="130"/>
    </location>
</feature>
<dbReference type="CDD" id="cd12797">
    <property type="entry name" value="M23_peptidase"/>
    <property type="match status" value="1"/>
</dbReference>
<feature type="transmembrane region" description="Helical" evidence="7">
    <location>
        <begin position="52"/>
        <end position="77"/>
    </location>
</feature>
<evidence type="ECO:0000256" key="6">
    <source>
        <dbReference type="ARBA" id="ARBA00023136"/>
    </source>
</evidence>
<dbReference type="SUPFAM" id="SSF51261">
    <property type="entry name" value="Duplicated hybrid motif"/>
    <property type="match status" value="1"/>
</dbReference>
<dbReference type="PANTHER" id="PTHR21666">
    <property type="entry name" value="PEPTIDASE-RELATED"/>
    <property type="match status" value="1"/>
</dbReference>
<evidence type="ECO:0000256" key="2">
    <source>
        <dbReference type="ARBA" id="ARBA00005914"/>
    </source>
</evidence>
<dbReference type="Proteomes" id="UP000566071">
    <property type="component" value="Unassembled WGS sequence"/>
</dbReference>
<dbReference type="Gene3D" id="2.70.70.10">
    <property type="entry name" value="Glucose Permease (Domain IIA)"/>
    <property type="match status" value="1"/>
</dbReference>
<evidence type="ECO:0000259" key="8">
    <source>
        <dbReference type="Pfam" id="PF01551"/>
    </source>
</evidence>
<evidence type="ECO:0000256" key="5">
    <source>
        <dbReference type="ARBA" id="ARBA00022989"/>
    </source>
</evidence>
<keyword evidence="5 7" id="KW-1133">Transmembrane helix</keyword>
<dbReference type="Pfam" id="PF01551">
    <property type="entry name" value="Peptidase_M23"/>
    <property type="match status" value="1"/>
</dbReference>
<evidence type="ECO:0000256" key="4">
    <source>
        <dbReference type="ARBA" id="ARBA00022692"/>
    </source>
</evidence>
<dbReference type="Pfam" id="PF03253">
    <property type="entry name" value="UT"/>
    <property type="match status" value="1"/>
</dbReference>
<keyword evidence="10" id="KW-1185">Reference proteome</keyword>
<keyword evidence="4 7" id="KW-0812">Transmembrane</keyword>
<dbReference type="PANTHER" id="PTHR21666:SF270">
    <property type="entry name" value="MUREIN HYDROLASE ACTIVATOR ENVC"/>
    <property type="match status" value="1"/>
</dbReference>